<keyword evidence="8" id="KW-0472">Membrane</keyword>
<dbReference type="InterPro" id="IPR011990">
    <property type="entry name" value="TPR-like_helical_dom_sf"/>
</dbReference>
<evidence type="ECO:0000313" key="10">
    <source>
        <dbReference type="Proteomes" id="UP001176940"/>
    </source>
</evidence>
<keyword evidence="10" id="KW-1185">Reference proteome</keyword>
<gene>
    <name evidence="9" type="ORF">RIMI_LOCUS21575673</name>
</gene>
<evidence type="ECO:0000256" key="8">
    <source>
        <dbReference type="ARBA" id="ARBA00023136"/>
    </source>
</evidence>
<evidence type="ECO:0000256" key="1">
    <source>
        <dbReference type="ARBA" id="ARBA00004370"/>
    </source>
</evidence>
<evidence type="ECO:0000256" key="3">
    <source>
        <dbReference type="ARBA" id="ARBA00022475"/>
    </source>
</evidence>
<keyword evidence="6" id="KW-0677">Repeat</keyword>
<accession>A0ABN9MIU3</accession>
<dbReference type="PANTHER" id="PTHR45954">
    <property type="entry name" value="LD33695P"/>
    <property type="match status" value="1"/>
</dbReference>
<evidence type="ECO:0000313" key="9">
    <source>
        <dbReference type="EMBL" id="CAJ0966702.1"/>
    </source>
</evidence>
<keyword evidence="7" id="KW-0802">TPR repeat</keyword>
<dbReference type="InterPro" id="IPR043502">
    <property type="entry name" value="DNA/RNA_pol_sf"/>
</dbReference>
<reference evidence="9" key="1">
    <citation type="submission" date="2023-07" db="EMBL/GenBank/DDBJ databases">
        <authorList>
            <person name="Stuckert A."/>
        </authorList>
    </citation>
    <scope>NUCLEOTIDE SEQUENCE</scope>
</reference>
<evidence type="ECO:0000256" key="4">
    <source>
        <dbReference type="ARBA" id="ARBA00022490"/>
    </source>
</evidence>
<proteinExistence type="predicted"/>
<evidence type="ECO:0000256" key="2">
    <source>
        <dbReference type="ARBA" id="ARBA00004496"/>
    </source>
</evidence>
<dbReference type="Gene3D" id="1.25.40.10">
    <property type="entry name" value="Tetratricopeptide repeat domain"/>
    <property type="match status" value="1"/>
</dbReference>
<keyword evidence="5" id="KW-0597">Phosphoprotein</keyword>
<comment type="subcellular location">
    <subcellularLocation>
        <location evidence="2">Cytoplasm</location>
    </subcellularLocation>
    <subcellularLocation>
        <location evidence="1">Membrane</location>
    </subcellularLocation>
</comment>
<dbReference type="PROSITE" id="PS50877">
    <property type="entry name" value="GOLOCO"/>
    <property type="match status" value="1"/>
</dbReference>
<dbReference type="SMART" id="SM00390">
    <property type="entry name" value="GoLoco"/>
    <property type="match status" value="1"/>
</dbReference>
<name>A0ABN9MIU3_9NEOB</name>
<keyword evidence="3" id="KW-1003">Cell membrane</keyword>
<dbReference type="Pfam" id="PF02188">
    <property type="entry name" value="GoLoco"/>
    <property type="match status" value="1"/>
</dbReference>
<organism evidence="9 10">
    <name type="scientific">Ranitomeya imitator</name>
    <name type="common">mimic poison frog</name>
    <dbReference type="NCBI Taxonomy" id="111125"/>
    <lineage>
        <taxon>Eukaryota</taxon>
        <taxon>Metazoa</taxon>
        <taxon>Chordata</taxon>
        <taxon>Craniata</taxon>
        <taxon>Vertebrata</taxon>
        <taxon>Euteleostomi</taxon>
        <taxon>Amphibia</taxon>
        <taxon>Batrachia</taxon>
        <taxon>Anura</taxon>
        <taxon>Neobatrachia</taxon>
        <taxon>Hyloidea</taxon>
        <taxon>Dendrobatidae</taxon>
        <taxon>Dendrobatinae</taxon>
        <taxon>Ranitomeya</taxon>
    </lineage>
</organism>
<evidence type="ECO:0000256" key="6">
    <source>
        <dbReference type="ARBA" id="ARBA00022737"/>
    </source>
</evidence>
<comment type="caution">
    <text evidence="9">The sequence shown here is derived from an EMBL/GenBank/DDBJ whole genome shotgun (WGS) entry which is preliminary data.</text>
</comment>
<dbReference type="PANTHER" id="PTHR45954:SF2">
    <property type="entry name" value="G-PROTEIN-SIGNALING MODULATOR 1"/>
    <property type="match status" value="1"/>
</dbReference>
<dbReference type="SUPFAM" id="SSF56672">
    <property type="entry name" value="DNA/RNA polymerases"/>
    <property type="match status" value="1"/>
</dbReference>
<dbReference type="Proteomes" id="UP001176940">
    <property type="component" value="Unassembled WGS sequence"/>
</dbReference>
<keyword evidence="4" id="KW-0963">Cytoplasm</keyword>
<evidence type="ECO:0000256" key="7">
    <source>
        <dbReference type="ARBA" id="ARBA00022803"/>
    </source>
</evidence>
<dbReference type="InterPro" id="IPR052386">
    <property type="entry name" value="GPSM"/>
</dbReference>
<sequence>MDCELFLQNGVSVHSYKAVISDLFHGSHRLKDADYHVPIHRDHQKFLRVSLYVQGGVKYYQYTALPFGLSIAQRVFTKLLWIVLQKINRAPSDEECFFDLLSKFQSNRMDDQRCTLEESQSGGPEPTETPVPALDDRICESVAQRCHCSKSHN</sequence>
<protein>
    <submittedName>
        <fullName evidence="9">Uncharacterized protein</fullName>
    </submittedName>
</protein>
<dbReference type="EMBL" id="CAUEEQ010076465">
    <property type="protein sequence ID" value="CAJ0966702.1"/>
    <property type="molecule type" value="Genomic_DNA"/>
</dbReference>
<dbReference type="InterPro" id="IPR003109">
    <property type="entry name" value="GoLoco_motif"/>
</dbReference>
<evidence type="ECO:0000256" key="5">
    <source>
        <dbReference type="ARBA" id="ARBA00022553"/>
    </source>
</evidence>